<dbReference type="AlphaFoldDB" id="A0A0U2QSL1"/>
<dbReference type="EMBL" id="KP716979">
    <property type="protein sequence ID" value="ALO78721.1"/>
    <property type="molecule type" value="Genomic_DNA"/>
</dbReference>
<reference evidence="7" key="1">
    <citation type="submission" date="2015-01" db="EMBL/GenBank/DDBJ databases">
        <title>Molecular cloning and characterization of two beta-agarases from Gilvimarinus agarilyticus JEA5.</title>
        <authorList>
            <person name="Lee Y."/>
            <person name="Oh C."/>
        </authorList>
    </citation>
    <scope>NUCLEOTIDE SEQUENCE</scope>
    <source>
        <strain evidence="7">JEA5</strain>
    </source>
</reference>
<keyword evidence="4" id="KW-0326">Glycosidase</keyword>
<dbReference type="SUPFAM" id="SSF49899">
    <property type="entry name" value="Concanavalin A-like lectins/glucanases"/>
    <property type="match status" value="1"/>
</dbReference>
<sequence>MRALLTAVLGLSCTHALAADWDNTPVPANAGNGKVWELQAVSDDFNYSSSLNNYHSEFTSRWHEGFINPWTGPGLTEWTDGHAYVTGGNLGIAATRKLGTDKVRAGSITSHDTFTYPLYVETKAKISKLVLASDVWLLSADSTQEIDVLEAYGSDRAGQEWFAERIHLSHHVFIRDPFQDYQPTDAGSWYTDGQGTVWSDDFHRIGVHWKDPWNLDYYIDGQLVRSVSGDNIIDPNGFTNGTGLSKPMHLIINTEDQDWRSDNGISPTDAELANTNKSIYWVDWIRVYKPVDGGDNGENTDVPASATSIKGRQSGKCIDLASGSSANGANIQQWACGTNNANQEFTFVPVDSGWYELRTKHNKCVGVGGNSSANGAVVIQWDCFNGQNLHVKPVDLGNGYVELRARHSNKCLDVADASTANGADIRQWQCNGNTNQQFSFN</sequence>
<evidence type="ECO:0000256" key="1">
    <source>
        <dbReference type="ARBA" id="ARBA00006865"/>
    </source>
</evidence>
<dbReference type="GO" id="GO:0005975">
    <property type="term" value="P:carbohydrate metabolic process"/>
    <property type="evidence" value="ECO:0007669"/>
    <property type="project" value="InterPro"/>
</dbReference>
<dbReference type="SUPFAM" id="SSF50370">
    <property type="entry name" value="Ricin B-like lectins"/>
    <property type="match status" value="1"/>
</dbReference>
<dbReference type="PROSITE" id="PS51762">
    <property type="entry name" value="GH16_2"/>
    <property type="match status" value="1"/>
</dbReference>
<dbReference type="CDD" id="cd02178">
    <property type="entry name" value="GH16_beta_agarase"/>
    <property type="match status" value="1"/>
</dbReference>
<feature type="signal peptide" evidence="5">
    <location>
        <begin position="1"/>
        <end position="18"/>
    </location>
</feature>
<comment type="similarity">
    <text evidence="1">Belongs to the glycosyl hydrolase 16 family.</text>
</comment>
<feature type="chain" id="PRO_5006831978" evidence="5">
    <location>
        <begin position="19"/>
        <end position="441"/>
    </location>
</feature>
<dbReference type="CDD" id="cd23458">
    <property type="entry name" value="beta-trefoil_Ricin_AgaB34-like"/>
    <property type="match status" value="1"/>
</dbReference>
<proteinExistence type="inferred from homology"/>
<dbReference type="Pfam" id="PF00652">
    <property type="entry name" value="Ricin_B_lectin"/>
    <property type="match status" value="1"/>
</dbReference>
<dbReference type="PROSITE" id="PS50231">
    <property type="entry name" value="RICIN_B_LECTIN"/>
    <property type="match status" value="1"/>
</dbReference>
<dbReference type="InterPro" id="IPR016287">
    <property type="entry name" value="Beta_agarase"/>
</dbReference>
<dbReference type="SMR" id="A0A0U2QSL1"/>
<organism evidence="7">
    <name type="scientific">Gilvimarinus agarilyticus</name>
    <dbReference type="NCBI Taxonomy" id="679259"/>
    <lineage>
        <taxon>Bacteria</taxon>
        <taxon>Pseudomonadati</taxon>
        <taxon>Pseudomonadota</taxon>
        <taxon>Gammaproteobacteria</taxon>
        <taxon>Cellvibrionales</taxon>
        <taxon>Cellvibrionaceae</taxon>
        <taxon>Gilvimarinus</taxon>
    </lineage>
</organism>
<keyword evidence="3" id="KW-0378">Hydrolase</keyword>
<dbReference type="RefSeq" id="WP_041522715.1">
    <property type="nucleotide sequence ID" value="NZ_JXCJ01000001.1"/>
</dbReference>
<evidence type="ECO:0000256" key="5">
    <source>
        <dbReference type="SAM" id="SignalP"/>
    </source>
</evidence>
<dbReference type="InterPro" id="IPR035992">
    <property type="entry name" value="Ricin_B-like_lectins"/>
</dbReference>
<dbReference type="InterPro" id="IPR000757">
    <property type="entry name" value="Beta-glucanase-like"/>
</dbReference>
<dbReference type="Gene3D" id="2.60.120.200">
    <property type="match status" value="1"/>
</dbReference>
<protein>
    <submittedName>
        <fullName evidence="7">Beta-agarase</fullName>
    </submittedName>
</protein>
<dbReference type="InterPro" id="IPR000772">
    <property type="entry name" value="Ricin_B_lectin"/>
</dbReference>
<evidence type="ECO:0000256" key="2">
    <source>
        <dbReference type="ARBA" id="ARBA00022729"/>
    </source>
</evidence>
<evidence type="ECO:0000313" key="7">
    <source>
        <dbReference type="EMBL" id="ALO78721.1"/>
    </source>
</evidence>
<name>A0A0U2QSL1_9GAMM</name>
<dbReference type="SMART" id="SM00458">
    <property type="entry name" value="RICIN"/>
    <property type="match status" value="1"/>
</dbReference>
<accession>A0A0U2QSL1</accession>
<dbReference type="Gene3D" id="2.80.10.50">
    <property type="match status" value="2"/>
</dbReference>
<evidence type="ECO:0000259" key="6">
    <source>
        <dbReference type="PROSITE" id="PS51762"/>
    </source>
</evidence>
<dbReference type="GO" id="GO:0033916">
    <property type="term" value="F:beta-agarase activity"/>
    <property type="evidence" value="ECO:0007669"/>
    <property type="project" value="InterPro"/>
</dbReference>
<dbReference type="OrthoDB" id="6071905at2"/>
<evidence type="ECO:0000256" key="3">
    <source>
        <dbReference type="ARBA" id="ARBA00022801"/>
    </source>
</evidence>
<dbReference type="InterPro" id="IPR013320">
    <property type="entry name" value="ConA-like_dom_sf"/>
</dbReference>
<feature type="domain" description="GH16" evidence="6">
    <location>
        <begin position="19"/>
        <end position="293"/>
    </location>
</feature>
<evidence type="ECO:0000256" key="4">
    <source>
        <dbReference type="ARBA" id="ARBA00023295"/>
    </source>
</evidence>
<keyword evidence="2 5" id="KW-0732">Signal</keyword>